<comment type="caution">
    <text evidence="2">The sequence shown here is derived from an EMBL/GenBank/DDBJ whole genome shotgun (WGS) entry which is preliminary data.</text>
</comment>
<feature type="region of interest" description="Disordered" evidence="1">
    <location>
        <begin position="1"/>
        <end position="30"/>
    </location>
</feature>
<evidence type="ECO:0000313" key="3">
    <source>
        <dbReference type="Proteomes" id="UP000663846"/>
    </source>
</evidence>
<dbReference type="InterPro" id="IPR021858">
    <property type="entry name" value="Fun_TF"/>
</dbReference>
<organism evidence="2 3">
    <name type="scientific">Rhizoctonia solani</name>
    <dbReference type="NCBI Taxonomy" id="456999"/>
    <lineage>
        <taxon>Eukaryota</taxon>
        <taxon>Fungi</taxon>
        <taxon>Dikarya</taxon>
        <taxon>Basidiomycota</taxon>
        <taxon>Agaricomycotina</taxon>
        <taxon>Agaricomycetes</taxon>
        <taxon>Cantharellales</taxon>
        <taxon>Ceratobasidiaceae</taxon>
        <taxon>Rhizoctonia</taxon>
    </lineage>
</organism>
<dbReference type="Pfam" id="PF11951">
    <property type="entry name" value="Fungal_trans_2"/>
    <property type="match status" value="1"/>
</dbReference>
<accession>A0A8H2WDR1</accession>
<dbReference type="Proteomes" id="UP000663846">
    <property type="component" value="Unassembled WGS sequence"/>
</dbReference>
<sequence>MAAESNSANFLPGVPLRGNSSDANSPETTSNIQSIKRYMAKLIESLCVSIPPPIISAQTIEETRFVHMLNDYQMQRTSSFFMLPPPRVHAQVMKQLEKSWMTIWVLYLGVHLFETLDQDLRDREIRGYIGWIDKVEQKITSPSVKSSSPKDAADRLMAQLELAYLGFIAIGNNVGYRLFRKSLPEFLRLVAADPNLVVEHSNGGLLVSFPRTFGAPLQEIKRFVVYDTATAFILGIPPLVEYDYDGKCDIMSHGSQWIHGVPVPLVEIISQVNSWRSGSRTMLDDWQALEHRAMTWEAELLPIGDGDSRMNIARLAIQEGWRHAVLIYIYMGMCGVSSHDSRVQASITQIVQLGGSVTGLSIGIHMLMHYVVAGLGARYEQQRSVIREKLLLLKGKRVWLFRGPEFSQVLDHLWHGVGAGGAPVMWDDYVRSGSTILRIGD</sequence>
<dbReference type="AlphaFoldDB" id="A0A8H2WDR1"/>
<protein>
    <recommendedName>
        <fullName evidence="4">Fungal zn(2)-cys(6) binuclear cluster domain protein</fullName>
    </recommendedName>
</protein>
<name>A0A8H2WDR1_9AGAM</name>
<evidence type="ECO:0000256" key="1">
    <source>
        <dbReference type="SAM" id="MobiDB-lite"/>
    </source>
</evidence>
<evidence type="ECO:0000313" key="2">
    <source>
        <dbReference type="EMBL" id="CAE6365195.1"/>
    </source>
</evidence>
<gene>
    <name evidence="2" type="ORF">RDB_LOCUS22250</name>
</gene>
<proteinExistence type="predicted"/>
<evidence type="ECO:0008006" key="4">
    <source>
        <dbReference type="Google" id="ProtNLM"/>
    </source>
</evidence>
<feature type="compositionally biased region" description="Polar residues" evidence="1">
    <location>
        <begin position="18"/>
        <end position="30"/>
    </location>
</feature>
<dbReference type="EMBL" id="CAJMWS010000108">
    <property type="protein sequence ID" value="CAE6365195.1"/>
    <property type="molecule type" value="Genomic_DNA"/>
</dbReference>
<reference evidence="2" key="1">
    <citation type="submission" date="2021-01" db="EMBL/GenBank/DDBJ databases">
        <authorList>
            <person name="Kaushik A."/>
        </authorList>
    </citation>
    <scope>NUCLEOTIDE SEQUENCE</scope>
    <source>
        <strain evidence="2">AG1-1C</strain>
    </source>
</reference>